<evidence type="ECO:0000256" key="1">
    <source>
        <dbReference type="ARBA" id="ARBA00022679"/>
    </source>
</evidence>
<feature type="region of interest" description="Disordered" evidence="3">
    <location>
        <begin position="1"/>
        <end position="25"/>
    </location>
</feature>
<keyword evidence="2" id="KW-0012">Acyltransferase</keyword>
<dbReference type="PANTHER" id="PTHR43420:SF44">
    <property type="entry name" value="ACETYLTRANSFERASE YPEA"/>
    <property type="match status" value="1"/>
</dbReference>
<feature type="domain" description="N-acetyltransferase" evidence="4">
    <location>
        <begin position="199"/>
        <end position="365"/>
    </location>
</feature>
<sequence length="365" mass="39279">MTSQTPDPLSENEIPPHQSGLPDLAGMPSGWVARVPARDDVTALVSLSEAHQRMAKGSGTVDVDTVESNVAGTGSWTRHQALVTDADGTVIGWATVHDRASGRTLVEVTVAAEGLEEGDADALATALFAWAEEAGRVIAGGRDLGGTQLDSGAYADDQRQRRWLAAAGYRQTRTWLQMSRPVSAAEADPGALPAPREGVTIRRVAKHDNGLPVAADLQTVHRMLEESFADHFNSYRESFPEFLSRLREDPGHRWDHWWIAELDVDGETVPGGALVATILPPDDSGALGSYVDYIGVHRLSRGRGVAKALLHTVIRDAAERGHNRVGLEVDADSPTGADGLYLSMGWVTAYRTESWHRDIATASTD</sequence>
<dbReference type="PROSITE" id="PS51186">
    <property type="entry name" value="GNAT"/>
    <property type="match status" value="1"/>
</dbReference>
<dbReference type="InterPro" id="IPR050680">
    <property type="entry name" value="YpeA/RimI_acetyltransf"/>
</dbReference>
<reference evidence="5" key="1">
    <citation type="journal article" date="2014" name="Int. J. Syst. Evol. Microbiol.">
        <title>Complete genome sequence of Corynebacterium casei LMG S-19264T (=DSM 44701T), isolated from a smear-ripened cheese.</title>
        <authorList>
            <consortium name="US DOE Joint Genome Institute (JGI-PGF)"/>
            <person name="Walter F."/>
            <person name="Albersmeier A."/>
            <person name="Kalinowski J."/>
            <person name="Ruckert C."/>
        </authorList>
    </citation>
    <scope>NUCLEOTIDE SEQUENCE</scope>
    <source>
        <strain evidence="5">CGMCC 1.10749</strain>
    </source>
</reference>
<gene>
    <name evidence="5" type="ORF">GCM10011314_30020</name>
</gene>
<dbReference type="CDD" id="cd04301">
    <property type="entry name" value="NAT_SF"/>
    <property type="match status" value="1"/>
</dbReference>
<evidence type="ECO:0000313" key="6">
    <source>
        <dbReference type="Proteomes" id="UP000628079"/>
    </source>
</evidence>
<dbReference type="SUPFAM" id="SSF55729">
    <property type="entry name" value="Acyl-CoA N-acyltransferases (Nat)"/>
    <property type="match status" value="1"/>
</dbReference>
<dbReference type="PANTHER" id="PTHR43420">
    <property type="entry name" value="ACETYLTRANSFERASE"/>
    <property type="match status" value="1"/>
</dbReference>
<evidence type="ECO:0000256" key="3">
    <source>
        <dbReference type="SAM" id="MobiDB-lite"/>
    </source>
</evidence>
<proteinExistence type="predicted"/>
<dbReference type="Pfam" id="PF00583">
    <property type="entry name" value="Acetyltransf_1"/>
    <property type="match status" value="1"/>
</dbReference>
<dbReference type="InterPro" id="IPR016181">
    <property type="entry name" value="Acyl_CoA_acyltransferase"/>
</dbReference>
<reference evidence="5" key="2">
    <citation type="submission" date="2020-09" db="EMBL/GenBank/DDBJ databases">
        <authorList>
            <person name="Sun Q."/>
            <person name="Zhou Y."/>
        </authorList>
    </citation>
    <scope>NUCLEOTIDE SEQUENCE</scope>
    <source>
        <strain evidence="5">CGMCC 1.10749</strain>
    </source>
</reference>
<protein>
    <submittedName>
        <fullName evidence="5">N-acetyltransferase</fullName>
    </submittedName>
</protein>
<name>A0A8H9FVI5_9MICO</name>
<organism evidence="5 6">
    <name type="scientific">Knoellia flava</name>
    <dbReference type="NCBI Taxonomy" id="913969"/>
    <lineage>
        <taxon>Bacteria</taxon>
        <taxon>Bacillati</taxon>
        <taxon>Actinomycetota</taxon>
        <taxon>Actinomycetes</taxon>
        <taxon>Micrococcales</taxon>
        <taxon>Intrasporangiaceae</taxon>
        <taxon>Knoellia</taxon>
    </lineage>
</organism>
<dbReference type="AlphaFoldDB" id="A0A8H9FVI5"/>
<accession>A0A8H9FVI5</accession>
<keyword evidence="1 5" id="KW-0808">Transferase</keyword>
<dbReference type="InterPro" id="IPR000182">
    <property type="entry name" value="GNAT_dom"/>
</dbReference>
<dbReference type="EMBL" id="BMEA01000003">
    <property type="protein sequence ID" value="GGB88183.1"/>
    <property type="molecule type" value="Genomic_DNA"/>
</dbReference>
<dbReference type="Gene3D" id="3.40.630.30">
    <property type="match status" value="1"/>
</dbReference>
<evidence type="ECO:0000259" key="4">
    <source>
        <dbReference type="PROSITE" id="PS51186"/>
    </source>
</evidence>
<dbReference type="RefSeq" id="WP_308738197.1">
    <property type="nucleotide sequence ID" value="NZ_BMEA01000003.1"/>
</dbReference>
<comment type="caution">
    <text evidence="5">The sequence shown here is derived from an EMBL/GenBank/DDBJ whole genome shotgun (WGS) entry which is preliminary data.</text>
</comment>
<dbReference type="Proteomes" id="UP000628079">
    <property type="component" value="Unassembled WGS sequence"/>
</dbReference>
<evidence type="ECO:0000256" key="2">
    <source>
        <dbReference type="ARBA" id="ARBA00023315"/>
    </source>
</evidence>
<dbReference type="GO" id="GO:0016747">
    <property type="term" value="F:acyltransferase activity, transferring groups other than amino-acyl groups"/>
    <property type="evidence" value="ECO:0007669"/>
    <property type="project" value="InterPro"/>
</dbReference>
<evidence type="ECO:0000313" key="5">
    <source>
        <dbReference type="EMBL" id="GGB88183.1"/>
    </source>
</evidence>